<dbReference type="AlphaFoldDB" id="A0A1B0DR08"/>
<keyword evidence="2" id="KW-1185">Reference proteome</keyword>
<dbReference type="EMBL" id="AJVK01019525">
    <property type="status" value="NOT_ANNOTATED_CDS"/>
    <property type="molecule type" value="Genomic_DNA"/>
</dbReference>
<sequence>MDHQELIVTSSDKGNKTVVMEEKEYVDRMNGLVNDLNTYKPLTKDRTSYYQTKNNDVINKLYRGGHIDEWTKKSLITYKALPPRIYGLPKIHKEGMPLRPIVSCIGTPTYHLSKFCSGILKKITNESPYNVVNSSEFVNIITKTTVHAATD</sequence>
<evidence type="ECO:0000313" key="1">
    <source>
        <dbReference type="EnsemblMetazoa" id="PPAI010991-PA"/>
    </source>
</evidence>
<evidence type="ECO:0000313" key="2">
    <source>
        <dbReference type="Proteomes" id="UP000092462"/>
    </source>
</evidence>
<dbReference type="PANTHER" id="PTHR21301:SF10">
    <property type="entry name" value="REVERSE TRANSCRIPTASE DOMAIN-CONTAINING PROTEIN"/>
    <property type="match status" value="1"/>
</dbReference>
<protein>
    <recommendedName>
        <fullName evidence="3">Reverse transcriptase domain-containing protein</fullName>
    </recommendedName>
</protein>
<reference evidence="1" key="1">
    <citation type="submission" date="2022-08" db="UniProtKB">
        <authorList>
            <consortium name="EnsemblMetazoa"/>
        </authorList>
    </citation>
    <scope>IDENTIFICATION</scope>
    <source>
        <strain evidence="1">Israel</strain>
    </source>
</reference>
<dbReference type="VEuPathDB" id="VectorBase:PPAPM1_009349"/>
<name>A0A1B0DR08_PHLPP</name>
<proteinExistence type="predicted"/>
<dbReference type="EMBL" id="AJVK01019524">
    <property type="status" value="NOT_ANNOTATED_CDS"/>
    <property type="molecule type" value="Genomic_DNA"/>
</dbReference>
<dbReference type="PANTHER" id="PTHR21301">
    <property type="entry name" value="REVERSE TRANSCRIPTASE"/>
    <property type="match status" value="1"/>
</dbReference>
<evidence type="ECO:0008006" key="3">
    <source>
        <dbReference type="Google" id="ProtNLM"/>
    </source>
</evidence>
<dbReference type="EnsemblMetazoa" id="PPAI010991-RA">
    <property type="protein sequence ID" value="PPAI010991-PA"/>
    <property type="gene ID" value="PPAI010991"/>
</dbReference>
<dbReference type="Proteomes" id="UP000092462">
    <property type="component" value="Unassembled WGS sequence"/>
</dbReference>
<accession>A0A1B0DR08</accession>
<dbReference type="VEuPathDB" id="VectorBase:PPAI010991"/>
<organism evidence="1 2">
    <name type="scientific">Phlebotomus papatasi</name>
    <name type="common">Sandfly</name>
    <dbReference type="NCBI Taxonomy" id="29031"/>
    <lineage>
        <taxon>Eukaryota</taxon>
        <taxon>Metazoa</taxon>
        <taxon>Ecdysozoa</taxon>
        <taxon>Arthropoda</taxon>
        <taxon>Hexapoda</taxon>
        <taxon>Insecta</taxon>
        <taxon>Pterygota</taxon>
        <taxon>Neoptera</taxon>
        <taxon>Endopterygota</taxon>
        <taxon>Diptera</taxon>
        <taxon>Nematocera</taxon>
        <taxon>Psychodoidea</taxon>
        <taxon>Psychodidae</taxon>
        <taxon>Phlebotomus</taxon>
        <taxon>Phlebotomus</taxon>
    </lineage>
</organism>